<keyword evidence="5" id="KW-1185">Reference proteome</keyword>
<dbReference type="KEGG" id="bhl:Bache_1308"/>
<evidence type="ECO:0000259" key="3">
    <source>
        <dbReference type="Pfam" id="PF03358"/>
    </source>
</evidence>
<feature type="domain" description="NADPH-dependent FMN reductase-like" evidence="3">
    <location>
        <begin position="7"/>
        <end position="127"/>
    </location>
</feature>
<dbReference type="PANTHER" id="PTHR43278">
    <property type="entry name" value="NAD(P)H-DEPENDENT FMN-CONTAINING OXIDOREDUCTASE YWQN-RELATED"/>
    <property type="match status" value="1"/>
</dbReference>
<dbReference type="AlphaFoldDB" id="E6SU14"/>
<evidence type="ECO:0000256" key="2">
    <source>
        <dbReference type="ARBA" id="ARBA00022643"/>
    </source>
</evidence>
<dbReference type="RefSeq" id="WP_013546909.1">
    <property type="nucleotide sequence ID" value="NC_014933.1"/>
</dbReference>
<dbReference type="InterPro" id="IPR005025">
    <property type="entry name" value="FMN_Rdtase-like_dom"/>
</dbReference>
<reference key="1">
    <citation type="submission" date="2010-11" db="EMBL/GenBank/DDBJ databases">
        <title>The complete genome of Bacteroides helcogenes P 36-108.</title>
        <authorList>
            <consortium name="US DOE Joint Genome Institute (JGI-PGF)"/>
            <person name="Lucas S."/>
            <person name="Copeland A."/>
            <person name="Lapidus A."/>
            <person name="Bruce D."/>
            <person name="Goodwin L."/>
            <person name="Pitluck S."/>
            <person name="Kyrpides N."/>
            <person name="Mavromatis K."/>
            <person name="Ivanova N."/>
            <person name="Zeytun A."/>
            <person name="Brettin T."/>
            <person name="Detter J.C."/>
            <person name="Tapia R."/>
            <person name="Han C."/>
            <person name="Land M."/>
            <person name="Hauser L."/>
            <person name="Markowitz V."/>
            <person name="Cheng J.-F."/>
            <person name="Hugenholtz P."/>
            <person name="Woyke T."/>
            <person name="Wu D."/>
            <person name="Gronow S."/>
            <person name="Wellnitz S."/>
            <person name="Brambilla E."/>
            <person name="Klenk H.-P."/>
            <person name="Eisen J.A."/>
        </authorList>
    </citation>
    <scope>NUCLEOTIDE SEQUENCE</scope>
    <source>
        <strain>P 36-108</strain>
    </source>
</reference>
<dbReference type="Proteomes" id="UP000008630">
    <property type="component" value="Chromosome"/>
</dbReference>
<proteinExistence type="predicted"/>
<evidence type="ECO:0000313" key="4">
    <source>
        <dbReference type="EMBL" id="ADV43315.1"/>
    </source>
</evidence>
<dbReference type="GO" id="GO:0016491">
    <property type="term" value="F:oxidoreductase activity"/>
    <property type="evidence" value="ECO:0007669"/>
    <property type="project" value="InterPro"/>
</dbReference>
<reference evidence="4 5" key="2">
    <citation type="journal article" date="2011" name="Stand. Genomic Sci.">
        <title>Complete genome sequence of Bacteroides helcogenes type strain (P 36-108).</title>
        <authorList>
            <person name="Pati A."/>
            <person name="Gronow S."/>
            <person name="Zeytun A."/>
            <person name="Lapidus A."/>
            <person name="Nolan M."/>
            <person name="Hammon N."/>
            <person name="Deshpande S."/>
            <person name="Cheng J.F."/>
            <person name="Tapia R."/>
            <person name="Han C."/>
            <person name="Goodwin L."/>
            <person name="Pitluck S."/>
            <person name="Liolios K."/>
            <person name="Pagani I."/>
            <person name="Ivanova N."/>
            <person name="Mavromatis K."/>
            <person name="Chen A."/>
            <person name="Palaniappan K."/>
            <person name="Land M."/>
            <person name="Hauser L."/>
            <person name="Chang Y.J."/>
            <person name="Jeffries C.D."/>
            <person name="Detter J.C."/>
            <person name="Brambilla E."/>
            <person name="Rohde M."/>
            <person name="Goker M."/>
            <person name="Woyke T."/>
            <person name="Bristow J."/>
            <person name="Eisen J.A."/>
            <person name="Markowitz V."/>
            <person name="Hugenholtz P."/>
            <person name="Kyrpides N.C."/>
            <person name="Klenk H.P."/>
            <person name="Lucas S."/>
        </authorList>
    </citation>
    <scope>NUCLEOTIDE SEQUENCE [LARGE SCALE GENOMIC DNA]</scope>
    <source>
        <strain evidence="5">ATCC 35417 / DSM 20613 / JCM 6297 / CCUG 15421 / P 36-108</strain>
    </source>
</reference>
<organism evidence="4 5">
    <name type="scientific">Bacteroides helcogenes (strain ATCC 35417 / DSM 20613 / JCM 6297 / CCUG 15421 / P 36-108)</name>
    <dbReference type="NCBI Taxonomy" id="693979"/>
    <lineage>
        <taxon>Bacteria</taxon>
        <taxon>Pseudomonadati</taxon>
        <taxon>Bacteroidota</taxon>
        <taxon>Bacteroidia</taxon>
        <taxon>Bacteroidales</taxon>
        <taxon>Bacteroidaceae</taxon>
        <taxon>Bacteroides</taxon>
    </lineage>
</organism>
<dbReference type="STRING" id="693979.Bache_1308"/>
<keyword evidence="1" id="KW-0285">Flavoprotein</keyword>
<dbReference type="InterPro" id="IPR051796">
    <property type="entry name" value="ISF_SsuE-like"/>
</dbReference>
<dbReference type="EMBL" id="CP002352">
    <property type="protein sequence ID" value="ADV43315.1"/>
    <property type="molecule type" value="Genomic_DNA"/>
</dbReference>
<dbReference type="Gene3D" id="3.40.50.360">
    <property type="match status" value="1"/>
</dbReference>
<dbReference type="InterPro" id="IPR029039">
    <property type="entry name" value="Flavoprotein-like_sf"/>
</dbReference>
<dbReference type="Pfam" id="PF03358">
    <property type="entry name" value="FMN_red"/>
    <property type="match status" value="1"/>
</dbReference>
<dbReference type="PANTHER" id="PTHR43278:SF2">
    <property type="entry name" value="IRON-SULFUR FLAVOPROTEIN"/>
    <property type="match status" value="1"/>
</dbReference>
<evidence type="ECO:0000256" key="1">
    <source>
        <dbReference type="ARBA" id="ARBA00022630"/>
    </source>
</evidence>
<accession>E6SU14</accession>
<dbReference type="SUPFAM" id="SSF52218">
    <property type="entry name" value="Flavoproteins"/>
    <property type="match status" value="1"/>
</dbReference>
<dbReference type="eggNOG" id="COG0655">
    <property type="taxonomic scope" value="Bacteria"/>
</dbReference>
<dbReference type="HOGENOM" id="CLU_050993_6_1_10"/>
<keyword evidence="2" id="KW-0288">FMN</keyword>
<sequence length="182" mass="19944">MEKQAKRVLVLSAVARKGGNTDRISEEFVKGAEAEGHTIEKVQVHAMTIKGCIGCRACQSNGGKCVLRDDMAAVYDKMKEADVLVWVTPVYFYSFNSQLKAVMDRTFAIEHVIKDKTAYLIASGAAPKVEYMALLTDHFRKYLSCFNHITEGGIVIGCGTTNKGDIDGSPALQEAFEMGKNI</sequence>
<gene>
    <name evidence="4" type="ordered locus">Bache_1308</name>
</gene>
<dbReference type="OrthoDB" id="9805976at2"/>
<protein>
    <submittedName>
        <fullName evidence="4">NADPH-dependent FMN reductase</fullName>
    </submittedName>
</protein>
<evidence type="ECO:0000313" key="5">
    <source>
        <dbReference type="Proteomes" id="UP000008630"/>
    </source>
</evidence>
<name>E6SU14_BACT6</name>
<dbReference type="PATRIC" id="fig|693979.3.peg.1389"/>